<dbReference type="InterPro" id="IPR006827">
    <property type="entry name" value="Lant_deHydtase_N"/>
</dbReference>
<evidence type="ECO:0000259" key="2">
    <source>
        <dbReference type="Pfam" id="PF14028"/>
    </source>
</evidence>
<accession>A0A919S5M8</accession>
<dbReference type="Pfam" id="PF14028">
    <property type="entry name" value="Lant_dehydr_C"/>
    <property type="match status" value="1"/>
</dbReference>
<dbReference type="EMBL" id="BOQL01000013">
    <property type="protein sequence ID" value="GIM64609.1"/>
    <property type="molecule type" value="Genomic_DNA"/>
</dbReference>
<sequence>MAILDRRYRPGGPVLVRASTAPGTFAPPDLSSPGRGLAWLFTIWSPETRDAISMASPDLVARVEQLLDGDRPLTMKVVRGAVLSTASYLMRWQRRATPFGLFAGVSTTTVGPTAARFGDEHRAVARVDADWLAQVVDRLEAHHGLRQMLMVVADSGGFVRDGRFIVAGRADPGQRTPGPVQETSTRYTRAVRTILAVASCPERFDRLTELIWAQFPHGKRVTIESMLHALIDGHVLITNLRPPLTAADGLAHLLAVLGAVDLGRLSDVAALADQLSAVQTKLIGHNEFADPRQQAAIRAEVAARMSVIVPTDKPPLAVDVRLDAEVSIPQAVLDEAVRAAGLLVRLSTQPFGSASWLDYHARFRARYGPGALVPVRDLVADSGLGYPSGYLGAPRARPAWRVLTERDARLLALIQQAMLDGAAEIVLSDTDVEALTVGDSTAAVWPSRIELGVTVHAASPEAVDRGDFELHIAGAPRAHTSMAGRFAYLLDPADRERLAHSFAPPAEEGDVVAVQLSFPSRRVHNENVVRVGRLISSVVSLSEHPDGDVISVDDLAVTADADQLYLVCVSTGQRVIAHIPHALDTTVQTPPLARFIAEVADARSAVFGPLDLGAPARTLPYTPRIRYRRTVLAPARWLLTADDLTNAPHPADATAAHDGDQRWDEALGRWRQRWRIPARVIACHDELRLPVDLDQPLDRALLRTRLARTDRLELREDGPTDANGWLGRPAELLIPMTLTHPAARPLPATTPPGQTHRPGGSAVVHARLIGNPARFDDLIAHHIPDLGASLAGLGVQRWWVSRHRDMIRVDADQHVSVMFRLDAPTAYGPVAARLAEFAADLYARGLPAELVFTAYHEQPARYGDGPALEMAEDVFAADTTAAINQVRLATHTGIAGQVLAAASMVQLAAGLATDPLSGYEALLTCLHQRTDPADRALSDLARALADPTSEYARLRELPGGDTVAHAWLARNTALRAYHASLRPNRDPMDVLPTLLHDHHVRAVGVDPEFERKTGHLARAAAMRRLALAGTR</sequence>
<evidence type="ECO:0000313" key="3">
    <source>
        <dbReference type="EMBL" id="GIM64609.1"/>
    </source>
</evidence>
<dbReference type="Proteomes" id="UP000681340">
    <property type="component" value="Unassembled WGS sequence"/>
</dbReference>
<dbReference type="RefSeq" id="WP_212987254.1">
    <property type="nucleotide sequence ID" value="NZ_BAABEA010000038.1"/>
</dbReference>
<evidence type="ECO:0008006" key="5">
    <source>
        <dbReference type="Google" id="ProtNLM"/>
    </source>
</evidence>
<keyword evidence="4" id="KW-1185">Reference proteome</keyword>
<protein>
    <recommendedName>
        <fullName evidence="5">Thiopeptide-type bacteriocin biosynthesis protein</fullName>
    </recommendedName>
</protein>
<gene>
    <name evidence="3" type="ORF">Aau02nite_11560</name>
</gene>
<dbReference type="Pfam" id="PF04738">
    <property type="entry name" value="Lant_dehydr_N"/>
    <property type="match status" value="1"/>
</dbReference>
<dbReference type="InterPro" id="IPR023809">
    <property type="entry name" value="Thiopep_bacteriocin_synth_dom"/>
</dbReference>
<comment type="caution">
    <text evidence="3">The sequence shown here is derived from an EMBL/GenBank/DDBJ whole genome shotgun (WGS) entry which is preliminary data.</text>
</comment>
<dbReference type="AlphaFoldDB" id="A0A919S5M8"/>
<evidence type="ECO:0000313" key="4">
    <source>
        <dbReference type="Proteomes" id="UP000681340"/>
    </source>
</evidence>
<dbReference type="NCBIfam" id="TIGR03891">
    <property type="entry name" value="thiopep_ocin"/>
    <property type="match status" value="1"/>
</dbReference>
<evidence type="ECO:0000259" key="1">
    <source>
        <dbReference type="Pfam" id="PF04738"/>
    </source>
</evidence>
<name>A0A919S5M8_9ACTN</name>
<feature type="domain" description="Thiopeptide-type bacteriocin biosynthesis" evidence="2">
    <location>
        <begin position="766"/>
        <end position="1020"/>
    </location>
</feature>
<organism evidence="3 4">
    <name type="scientific">Actinoplanes auranticolor</name>
    <dbReference type="NCBI Taxonomy" id="47988"/>
    <lineage>
        <taxon>Bacteria</taxon>
        <taxon>Bacillati</taxon>
        <taxon>Actinomycetota</taxon>
        <taxon>Actinomycetes</taxon>
        <taxon>Micromonosporales</taxon>
        <taxon>Micromonosporaceae</taxon>
        <taxon>Actinoplanes</taxon>
    </lineage>
</organism>
<reference evidence="3" key="1">
    <citation type="submission" date="2021-03" db="EMBL/GenBank/DDBJ databases">
        <title>Whole genome shotgun sequence of Actinoplanes auranticolor NBRC 12245.</title>
        <authorList>
            <person name="Komaki H."/>
            <person name="Tamura T."/>
        </authorList>
    </citation>
    <scope>NUCLEOTIDE SEQUENCE</scope>
    <source>
        <strain evidence="3">NBRC 12245</strain>
    </source>
</reference>
<proteinExistence type="predicted"/>
<feature type="domain" description="Lantibiotic dehydratase N-terminal" evidence="1">
    <location>
        <begin position="46"/>
        <end position="702"/>
    </location>
</feature>